<keyword evidence="4" id="KW-1185">Reference proteome</keyword>
<accession>I4EHV5</accession>
<evidence type="ECO:0000259" key="2">
    <source>
        <dbReference type="Pfam" id="PF05065"/>
    </source>
</evidence>
<dbReference type="RefSeq" id="WP_008478314.1">
    <property type="nucleotide sequence ID" value="NZ_CAGS01000255.1"/>
</dbReference>
<dbReference type="AlphaFoldDB" id="I4EHV5"/>
<feature type="domain" description="Phage capsid-like C-terminal" evidence="2">
    <location>
        <begin position="18"/>
        <end position="282"/>
    </location>
</feature>
<dbReference type="SUPFAM" id="SSF56563">
    <property type="entry name" value="Major capsid protein gp5"/>
    <property type="match status" value="1"/>
</dbReference>
<comment type="subcellular location">
    <subcellularLocation>
        <location evidence="1">Virion</location>
    </subcellularLocation>
</comment>
<dbReference type="NCBIfam" id="TIGR01554">
    <property type="entry name" value="major_cap_HK97"/>
    <property type="match status" value="1"/>
</dbReference>
<dbReference type="OrthoDB" id="3514784at2"/>
<dbReference type="NCBIfam" id="NF045672">
    <property type="entry name" value="MCP_gp7_epsi_15"/>
    <property type="match status" value="1"/>
</dbReference>
<comment type="caution">
    <text evidence="3">The sequence shown here is derived from an EMBL/GenBank/DDBJ whole genome shotgun (WGS) entry which is preliminary data.</text>
</comment>
<protein>
    <recommendedName>
        <fullName evidence="2">Phage capsid-like C-terminal domain-containing protein</fullName>
    </recommendedName>
</protein>
<sequence length="295" mass="31557">MALTQVEAAKLTQDLVLRGVIETVVKDSSILQVLPFMEVVGSGVTYNREKTMPAAAFYDPGDTWTEAAPTFDQITAGLKIIGGDADVDNFLQQTYANPNDLEATVIESRAKSVAHKFSDAFYNGDSAVDTKSFDGLAKAVPGSQTKTAGANGAALDLDMVDELIDMVKPGRPDALLMHKRTRRKLSSLRRASGTVLETSVLAFGQHVVMYDGIPILVDDFIPIDETQGTSGAVCSSIYAVKFGPEGVMGLENGGIQVEEVGELETKDATRHRIKWYVAIALLSELGVARLSGITG</sequence>
<dbReference type="Proteomes" id="UP000004221">
    <property type="component" value="Unassembled WGS sequence"/>
</dbReference>
<evidence type="ECO:0000256" key="1">
    <source>
        <dbReference type="ARBA" id="ARBA00004328"/>
    </source>
</evidence>
<evidence type="ECO:0000313" key="3">
    <source>
        <dbReference type="EMBL" id="CCF84267.1"/>
    </source>
</evidence>
<dbReference type="InterPro" id="IPR024455">
    <property type="entry name" value="Phage_capsid"/>
</dbReference>
<organism evidence="3 4">
    <name type="scientific">Nitrolancea hollandica Lb</name>
    <dbReference type="NCBI Taxonomy" id="1129897"/>
    <lineage>
        <taxon>Bacteria</taxon>
        <taxon>Pseudomonadati</taxon>
        <taxon>Thermomicrobiota</taxon>
        <taxon>Thermomicrobia</taxon>
        <taxon>Sphaerobacterales</taxon>
        <taxon>Sphaerobacterineae</taxon>
        <taxon>Sphaerobacteraceae</taxon>
        <taxon>Nitrolancea</taxon>
    </lineage>
</organism>
<gene>
    <name evidence="3" type="ORF">NITHO_3280014</name>
</gene>
<proteinExistence type="predicted"/>
<dbReference type="EMBL" id="CAGS01000255">
    <property type="protein sequence ID" value="CCF84267.1"/>
    <property type="molecule type" value="Genomic_DNA"/>
</dbReference>
<reference evidence="3 4" key="1">
    <citation type="journal article" date="2012" name="ISME J.">
        <title>Nitrification expanded: discovery, physiology and genomics of a nitrite-oxidizing bacterium from the phylum Chloroflexi.</title>
        <authorList>
            <person name="Sorokin D.Y."/>
            <person name="Lucker S."/>
            <person name="Vejmelkova D."/>
            <person name="Kostrikina N.A."/>
            <person name="Kleerebezem R."/>
            <person name="Rijpstra W.I."/>
            <person name="Damste J.S."/>
            <person name="Le Paslier D."/>
            <person name="Muyzer G."/>
            <person name="Wagner M."/>
            <person name="van Loosdrecht M.C."/>
            <person name="Daims H."/>
        </authorList>
    </citation>
    <scope>NUCLEOTIDE SEQUENCE [LARGE SCALE GENOMIC DNA]</scope>
    <source>
        <strain evidence="4">none</strain>
    </source>
</reference>
<dbReference type="Pfam" id="PF05065">
    <property type="entry name" value="Phage_capsid"/>
    <property type="match status" value="1"/>
</dbReference>
<name>I4EHV5_9BACT</name>
<dbReference type="InterPro" id="IPR048813">
    <property type="entry name" value="GP7-like"/>
</dbReference>
<dbReference type="InterPro" id="IPR054612">
    <property type="entry name" value="Phage_capsid-like_C"/>
</dbReference>
<evidence type="ECO:0000313" key="4">
    <source>
        <dbReference type="Proteomes" id="UP000004221"/>
    </source>
</evidence>